<dbReference type="EMBL" id="UOES01000265">
    <property type="protein sequence ID" value="VAW27584.1"/>
    <property type="molecule type" value="Genomic_DNA"/>
</dbReference>
<gene>
    <name evidence="1" type="ORF">MNBD_BACTEROID06-816</name>
</gene>
<reference evidence="1" key="1">
    <citation type="submission" date="2018-06" db="EMBL/GenBank/DDBJ databases">
        <authorList>
            <person name="Zhirakovskaya E."/>
        </authorList>
    </citation>
    <scope>NUCLEOTIDE SEQUENCE</scope>
</reference>
<name>A0A3B0V6C2_9ZZZZ</name>
<evidence type="ECO:0000313" key="1">
    <source>
        <dbReference type="EMBL" id="VAW27584.1"/>
    </source>
</evidence>
<protein>
    <submittedName>
        <fullName evidence="1">Uncharacterized protein</fullName>
    </submittedName>
</protein>
<accession>A0A3B0V6C2</accession>
<proteinExistence type="predicted"/>
<sequence>MYRLLYFFLVLPTLGYAQLEQPQRFEKELVGYESEYDIILGGTEGVILYRTLNEYDKKGGQLWDFVLLDTALNVRWQKRLYMEKNISFKGFDYSMESYFFLFQQTTGNSKDLKLLQMMDANGDTLRYTIKNMVPLRLTEFEVTDGASVLGGYYNNEPVVIHYDFDSKKTKVLPGIFGSKTELVQLKVDDNSITVMVSGRTFDKRNTLTIKSYSINGDYLNTYTFNPEFDKGLIFGRIADVEDIANLVVGTYGSKRSDFSQGLFLGIVNNENQQQIEYINYGDFENFFNYMKAKRKKRVSDRIDRKKIKGKKIKFNYRLLVHEVFKQGDTYILLGEAFYPKYTTSTTYGSGMGSTQYSSYGFNDYSPANFAGYRYTHGVVAAFGSNGKMIWDNSFEIEDVLSYSLEQFIHAAFIDEGIILLYLYDNQIRSKIISGSEVVEGKKFDDLKLSFQDDKVNAYSSSKIGGLEKWYGNTFIAYGVQRIKNLTDSGVKLNRKVFYINKINYR</sequence>
<organism evidence="1">
    <name type="scientific">hydrothermal vent metagenome</name>
    <dbReference type="NCBI Taxonomy" id="652676"/>
    <lineage>
        <taxon>unclassified sequences</taxon>
        <taxon>metagenomes</taxon>
        <taxon>ecological metagenomes</taxon>
    </lineage>
</organism>
<dbReference type="AlphaFoldDB" id="A0A3B0V6C2"/>